<sequence length="260" mass="27397">MEFFGYLEAVVIGVTLGLMGGGGSILTVPVLVYLFGQPASLATGYSLFIVGATAAMGAGLMARRGLVVGRAVLGFALPSFVTVWLTRHFLLPAIPDSLGRVSRDTLLLVFFAALMLATAVSMLRGRREAREEEAERADLRQLVPPALVVGVVTGLVGAGGGFLIVPALTLAVKLPIKRAVGTSLAIIAANSLFGFFSDAKIRGEAHWGFLLALTALAALGMGLGTLLSKRIPGERLRPSFGVFLLVMGTYMVAREIFLHR</sequence>
<dbReference type="Proteomes" id="UP000520814">
    <property type="component" value="Unassembled WGS sequence"/>
</dbReference>
<dbReference type="RefSeq" id="WP_184193592.1">
    <property type="nucleotide sequence ID" value="NZ_JACHGW010000002.1"/>
</dbReference>
<dbReference type="PANTHER" id="PTHR43701">
    <property type="entry name" value="MEMBRANE TRANSPORTER PROTEIN MJ0441-RELATED"/>
    <property type="match status" value="1"/>
</dbReference>
<organism evidence="7 8">
    <name type="scientific">Armatimonas rosea</name>
    <dbReference type="NCBI Taxonomy" id="685828"/>
    <lineage>
        <taxon>Bacteria</taxon>
        <taxon>Bacillati</taxon>
        <taxon>Armatimonadota</taxon>
        <taxon>Armatimonadia</taxon>
        <taxon>Armatimonadales</taxon>
        <taxon>Armatimonadaceae</taxon>
        <taxon>Armatimonas</taxon>
    </lineage>
</organism>
<feature type="transmembrane region" description="Helical" evidence="6">
    <location>
        <begin position="41"/>
        <end position="60"/>
    </location>
</feature>
<keyword evidence="6" id="KW-1003">Cell membrane</keyword>
<keyword evidence="8" id="KW-1185">Reference proteome</keyword>
<keyword evidence="5 6" id="KW-0472">Membrane</keyword>
<dbReference type="InterPro" id="IPR051598">
    <property type="entry name" value="TSUP/Inactive_protease-like"/>
</dbReference>
<evidence type="ECO:0000256" key="5">
    <source>
        <dbReference type="ARBA" id="ARBA00023136"/>
    </source>
</evidence>
<dbReference type="Pfam" id="PF01925">
    <property type="entry name" value="TauE"/>
    <property type="match status" value="1"/>
</dbReference>
<evidence type="ECO:0000313" key="8">
    <source>
        <dbReference type="Proteomes" id="UP000520814"/>
    </source>
</evidence>
<dbReference type="GO" id="GO:0005886">
    <property type="term" value="C:plasma membrane"/>
    <property type="evidence" value="ECO:0007669"/>
    <property type="project" value="UniProtKB-SubCell"/>
</dbReference>
<evidence type="ECO:0000256" key="4">
    <source>
        <dbReference type="ARBA" id="ARBA00022989"/>
    </source>
</evidence>
<evidence type="ECO:0000256" key="3">
    <source>
        <dbReference type="ARBA" id="ARBA00022692"/>
    </source>
</evidence>
<feature type="transmembrane region" description="Helical" evidence="6">
    <location>
        <begin position="7"/>
        <end position="35"/>
    </location>
</feature>
<protein>
    <recommendedName>
        <fullName evidence="6">Probable membrane transporter protein</fullName>
    </recommendedName>
</protein>
<evidence type="ECO:0000256" key="2">
    <source>
        <dbReference type="ARBA" id="ARBA00009142"/>
    </source>
</evidence>
<dbReference type="PANTHER" id="PTHR43701:SF2">
    <property type="entry name" value="MEMBRANE TRANSPORTER PROTEIN YJNA-RELATED"/>
    <property type="match status" value="1"/>
</dbReference>
<dbReference type="InterPro" id="IPR002781">
    <property type="entry name" value="TM_pro_TauE-like"/>
</dbReference>
<dbReference type="AlphaFoldDB" id="A0A7W9SNC8"/>
<reference evidence="7 8" key="1">
    <citation type="submission" date="2020-08" db="EMBL/GenBank/DDBJ databases">
        <title>Genomic Encyclopedia of Type Strains, Phase IV (KMG-IV): sequencing the most valuable type-strain genomes for metagenomic binning, comparative biology and taxonomic classification.</title>
        <authorList>
            <person name="Goeker M."/>
        </authorList>
    </citation>
    <scope>NUCLEOTIDE SEQUENCE [LARGE SCALE GENOMIC DNA]</scope>
    <source>
        <strain evidence="7 8">DSM 23562</strain>
    </source>
</reference>
<evidence type="ECO:0000256" key="1">
    <source>
        <dbReference type="ARBA" id="ARBA00004141"/>
    </source>
</evidence>
<dbReference type="EMBL" id="JACHGW010000002">
    <property type="protein sequence ID" value="MBB6049812.1"/>
    <property type="molecule type" value="Genomic_DNA"/>
</dbReference>
<evidence type="ECO:0000313" key="7">
    <source>
        <dbReference type="EMBL" id="MBB6049812.1"/>
    </source>
</evidence>
<evidence type="ECO:0000256" key="6">
    <source>
        <dbReference type="RuleBase" id="RU363041"/>
    </source>
</evidence>
<accession>A0A7W9SNC8</accession>
<feature type="transmembrane region" description="Helical" evidence="6">
    <location>
        <begin position="106"/>
        <end position="125"/>
    </location>
</feature>
<feature type="transmembrane region" description="Helical" evidence="6">
    <location>
        <begin position="146"/>
        <end position="172"/>
    </location>
</feature>
<comment type="similarity">
    <text evidence="2 6">Belongs to the 4-toluene sulfonate uptake permease (TSUP) (TC 2.A.102) family.</text>
</comment>
<gene>
    <name evidence="7" type="ORF">HNQ39_001603</name>
</gene>
<feature type="transmembrane region" description="Helical" evidence="6">
    <location>
        <begin position="208"/>
        <end position="227"/>
    </location>
</feature>
<comment type="subcellular location">
    <subcellularLocation>
        <location evidence="6">Cell membrane</location>
        <topology evidence="6">Multi-pass membrane protein</topology>
    </subcellularLocation>
    <subcellularLocation>
        <location evidence="1">Membrane</location>
        <topology evidence="1">Multi-pass membrane protein</topology>
    </subcellularLocation>
</comment>
<comment type="caution">
    <text evidence="7">The sequence shown here is derived from an EMBL/GenBank/DDBJ whole genome shotgun (WGS) entry which is preliminary data.</text>
</comment>
<keyword evidence="4 6" id="KW-1133">Transmembrane helix</keyword>
<proteinExistence type="inferred from homology"/>
<feature type="transmembrane region" description="Helical" evidence="6">
    <location>
        <begin position="67"/>
        <end position="86"/>
    </location>
</feature>
<feature type="transmembrane region" description="Helical" evidence="6">
    <location>
        <begin position="239"/>
        <end position="257"/>
    </location>
</feature>
<keyword evidence="3 6" id="KW-0812">Transmembrane</keyword>
<name>A0A7W9SNC8_ARMRO</name>